<reference evidence="4 5" key="1">
    <citation type="submission" date="2018-02" db="EMBL/GenBank/DDBJ databases">
        <title>Genomic Encyclopedia of Archaeal and Bacterial Type Strains, Phase II (KMG-II): from individual species to whole genera.</title>
        <authorList>
            <person name="Goeker M."/>
        </authorList>
    </citation>
    <scope>NUCLEOTIDE SEQUENCE [LARGE SCALE GENOMIC DNA]</scope>
    <source>
        <strain evidence="4 5">DSM 22857</strain>
    </source>
</reference>
<dbReference type="PROSITE" id="PS50883">
    <property type="entry name" value="EAL"/>
    <property type="match status" value="1"/>
</dbReference>
<gene>
    <name evidence="4" type="ORF">CLV92_109141</name>
</gene>
<dbReference type="InterPro" id="IPR000160">
    <property type="entry name" value="GGDEF_dom"/>
</dbReference>
<organism evidence="4 5">
    <name type="scientific">Kineococcus xinjiangensis</name>
    <dbReference type="NCBI Taxonomy" id="512762"/>
    <lineage>
        <taxon>Bacteria</taxon>
        <taxon>Bacillati</taxon>
        <taxon>Actinomycetota</taxon>
        <taxon>Actinomycetes</taxon>
        <taxon>Kineosporiales</taxon>
        <taxon>Kineosporiaceae</taxon>
        <taxon>Kineococcus</taxon>
    </lineage>
</organism>
<dbReference type="Gene3D" id="3.20.20.450">
    <property type="entry name" value="EAL domain"/>
    <property type="match status" value="1"/>
</dbReference>
<comment type="caution">
    <text evidence="4">The sequence shown here is derived from an EMBL/GenBank/DDBJ whole genome shotgun (WGS) entry which is preliminary data.</text>
</comment>
<dbReference type="EMBL" id="PTJD01000009">
    <property type="protein sequence ID" value="PPK93863.1"/>
    <property type="molecule type" value="Genomic_DNA"/>
</dbReference>
<proteinExistence type="predicted"/>
<evidence type="ECO:0000313" key="5">
    <source>
        <dbReference type="Proteomes" id="UP000239485"/>
    </source>
</evidence>
<dbReference type="Pfam" id="PF00563">
    <property type="entry name" value="EAL"/>
    <property type="match status" value="1"/>
</dbReference>
<dbReference type="Proteomes" id="UP000239485">
    <property type="component" value="Unassembled WGS sequence"/>
</dbReference>
<dbReference type="OrthoDB" id="23692at2"/>
<dbReference type="NCBIfam" id="TIGR00254">
    <property type="entry name" value="GGDEF"/>
    <property type="match status" value="1"/>
</dbReference>
<sequence>MLWLYWVAALVIGGSTLRVTRALAAAQTHAQALAAQAQASEAQARVSAAQARDLAGQAQELAARAQELAARREYDAMHDALTGLPNRVLYADRLATAAAHAQRCGADVAVLLIDVDRFKLVNDSRGHQCGDELLIALTRRLTRAVRASDTLARLGGDEFAVIVQDVHTPADALAAAAHLRAALREPFPLDGTGTAGPQSVYVTASTGIAFARGRGEGELEVVLREADAAMYLAKARGRGEVEVFDESMGEVAQRRLHLENQLRHDVETGSDALSVAFQPLVDPRDGRVLGVEALARWNSTPYGVIGPDEFIAIAEDCELIHDLGRSVLHTTLEHAAWWHSLHPELEIAVNVSPVQLRRPDFAQQVSAALARARVVPQRLCLEITESVLLDTEGATVANLQALDEDGIALAVDDFGSGCSSLGQLRRFAISKLKADRSFVDDPALLRAVADLAAALGASALAEGVETPEQQQSLVRLGYRQAQGYLWARPQPATAITDLLGPRRETHATVTPPPPRRTGG</sequence>
<keyword evidence="5" id="KW-1185">Reference proteome</keyword>
<dbReference type="InterPro" id="IPR035919">
    <property type="entry name" value="EAL_sf"/>
</dbReference>
<keyword evidence="1" id="KW-0175">Coiled coil</keyword>
<accession>A0A2S6II18</accession>
<dbReference type="CDD" id="cd01948">
    <property type="entry name" value="EAL"/>
    <property type="match status" value="1"/>
</dbReference>
<dbReference type="RefSeq" id="WP_104433442.1">
    <property type="nucleotide sequence ID" value="NZ_PTJD01000009.1"/>
</dbReference>
<evidence type="ECO:0000259" key="3">
    <source>
        <dbReference type="PROSITE" id="PS50887"/>
    </source>
</evidence>
<dbReference type="CDD" id="cd01949">
    <property type="entry name" value="GGDEF"/>
    <property type="match status" value="1"/>
</dbReference>
<name>A0A2S6II18_9ACTN</name>
<evidence type="ECO:0000313" key="4">
    <source>
        <dbReference type="EMBL" id="PPK93863.1"/>
    </source>
</evidence>
<feature type="domain" description="GGDEF" evidence="3">
    <location>
        <begin position="106"/>
        <end position="246"/>
    </location>
</feature>
<dbReference type="SUPFAM" id="SSF141868">
    <property type="entry name" value="EAL domain-like"/>
    <property type="match status" value="1"/>
</dbReference>
<dbReference type="InterPro" id="IPR043128">
    <property type="entry name" value="Rev_trsase/Diguanyl_cyclase"/>
</dbReference>
<dbReference type="SUPFAM" id="SSF55073">
    <property type="entry name" value="Nucleotide cyclase"/>
    <property type="match status" value="1"/>
</dbReference>
<feature type="domain" description="EAL" evidence="2">
    <location>
        <begin position="255"/>
        <end position="503"/>
    </location>
</feature>
<evidence type="ECO:0000259" key="2">
    <source>
        <dbReference type="PROSITE" id="PS50883"/>
    </source>
</evidence>
<dbReference type="SMART" id="SM00052">
    <property type="entry name" value="EAL"/>
    <property type="match status" value="1"/>
</dbReference>
<protein>
    <submittedName>
        <fullName evidence="4">Diguanylate cyclase (GGDEF)-like protein</fullName>
    </submittedName>
</protein>
<dbReference type="PROSITE" id="PS50887">
    <property type="entry name" value="GGDEF"/>
    <property type="match status" value="1"/>
</dbReference>
<feature type="coiled-coil region" evidence="1">
    <location>
        <begin position="32"/>
        <end position="71"/>
    </location>
</feature>
<dbReference type="AlphaFoldDB" id="A0A2S6II18"/>
<dbReference type="Gene3D" id="3.30.70.270">
    <property type="match status" value="1"/>
</dbReference>
<dbReference type="InterPro" id="IPR001633">
    <property type="entry name" value="EAL_dom"/>
</dbReference>
<dbReference type="PANTHER" id="PTHR44757:SF2">
    <property type="entry name" value="BIOFILM ARCHITECTURE MAINTENANCE PROTEIN MBAA"/>
    <property type="match status" value="1"/>
</dbReference>
<dbReference type="Pfam" id="PF00990">
    <property type="entry name" value="GGDEF"/>
    <property type="match status" value="1"/>
</dbReference>
<dbReference type="InterPro" id="IPR029787">
    <property type="entry name" value="Nucleotide_cyclase"/>
</dbReference>
<dbReference type="InterPro" id="IPR052155">
    <property type="entry name" value="Biofilm_reg_signaling"/>
</dbReference>
<dbReference type="SMART" id="SM00267">
    <property type="entry name" value="GGDEF"/>
    <property type="match status" value="1"/>
</dbReference>
<dbReference type="PANTHER" id="PTHR44757">
    <property type="entry name" value="DIGUANYLATE CYCLASE DGCP"/>
    <property type="match status" value="1"/>
</dbReference>
<evidence type="ECO:0000256" key="1">
    <source>
        <dbReference type="SAM" id="Coils"/>
    </source>
</evidence>